<proteinExistence type="predicted"/>
<dbReference type="Proteomes" id="UP000054097">
    <property type="component" value="Unassembled WGS sequence"/>
</dbReference>
<accession>A0A0C3BPE8</accession>
<feature type="region of interest" description="Disordered" evidence="1">
    <location>
        <begin position="639"/>
        <end position="669"/>
    </location>
</feature>
<feature type="compositionally biased region" description="Polar residues" evidence="1">
    <location>
        <begin position="746"/>
        <end position="758"/>
    </location>
</feature>
<feature type="region of interest" description="Disordered" evidence="1">
    <location>
        <begin position="694"/>
        <end position="809"/>
    </location>
</feature>
<evidence type="ECO:0000256" key="1">
    <source>
        <dbReference type="SAM" id="MobiDB-lite"/>
    </source>
</evidence>
<gene>
    <name evidence="2" type="ORF">M408DRAFT_326079</name>
</gene>
<dbReference type="OrthoDB" id="3265992at2759"/>
<feature type="region of interest" description="Disordered" evidence="1">
    <location>
        <begin position="266"/>
        <end position="393"/>
    </location>
</feature>
<feature type="compositionally biased region" description="Polar residues" evidence="1">
    <location>
        <begin position="58"/>
        <end position="73"/>
    </location>
</feature>
<reference evidence="3" key="2">
    <citation type="submission" date="2015-01" db="EMBL/GenBank/DDBJ databases">
        <title>Evolutionary Origins and Diversification of the Mycorrhizal Mutualists.</title>
        <authorList>
            <consortium name="DOE Joint Genome Institute"/>
            <consortium name="Mycorrhizal Genomics Consortium"/>
            <person name="Kohler A."/>
            <person name="Kuo A."/>
            <person name="Nagy L.G."/>
            <person name="Floudas D."/>
            <person name="Copeland A."/>
            <person name="Barry K.W."/>
            <person name="Cichocki N."/>
            <person name="Veneault-Fourrey C."/>
            <person name="LaButti K."/>
            <person name="Lindquist E.A."/>
            <person name="Lipzen A."/>
            <person name="Lundell T."/>
            <person name="Morin E."/>
            <person name="Murat C."/>
            <person name="Riley R."/>
            <person name="Ohm R."/>
            <person name="Sun H."/>
            <person name="Tunlid A."/>
            <person name="Henrissat B."/>
            <person name="Grigoriev I.V."/>
            <person name="Hibbett D.S."/>
            <person name="Martin F."/>
        </authorList>
    </citation>
    <scope>NUCLEOTIDE SEQUENCE [LARGE SCALE GENOMIC DNA]</scope>
    <source>
        <strain evidence="3">MAFF 305830</strain>
    </source>
</reference>
<feature type="compositionally biased region" description="Low complexity" evidence="1">
    <location>
        <begin position="20"/>
        <end position="35"/>
    </location>
</feature>
<feature type="compositionally biased region" description="Polar residues" evidence="1">
    <location>
        <begin position="459"/>
        <end position="470"/>
    </location>
</feature>
<organism evidence="2 3">
    <name type="scientific">Serendipita vermifera MAFF 305830</name>
    <dbReference type="NCBI Taxonomy" id="933852"/>
    <lineage>
        <taxon>Eukaryota</taxon>
        <taxon>Fungi</taxon>
        <taxon>Dikarya</taxon>
        <taxon>Basidiomycota</taxon>
        <taxon>Agaricomycotina</taxon>
        <taxon>Agaricomycetes</taxon>
        <taxon>Sebacinales</taxon>
        <taxon>Serendipitaceae</taxon>
        <taxon>Serendipita</taxon>
    </lineage>
</organism>
<feature type="compositionally biased region" description="Polar residues" evidence="1">
    <location>
        <begin position="333"/>
        <end position="348"/>
    </location>
</feature>
<protein>
    <submittedName>
        <fullName evidence="2">Uncharacterized protein</fullName>
    </submittedName>
</protein>
<dbReference type="STRING" id="933852.A0A0C3BPE8"/>
<feature type="compositionally biased region" description="Low complexity" evidence="1">
    <location>
        <begin position="430"/>
        <end position="446"/>
    </location>
</feature>
<feature type="region of interest" description="Disordered" evidence="1">
    <location>
        <begin position="10"/>
        <end position="36"/>
    </location>
</feature>
<evidence type="ECO:0000313" key="2">
    <source>
        <dbReference type="EMBL" id="KIM33316.1"/>
    </source>
</evidence>
<feature type="compositionally biased region" description="Low complexity" evidence="1">
    <location>
        <begin position="790"/>
        <end position="808"/>
    </location>
</feature>
<dbReference type="HOGENOM" id="CLU_310152_0_0_1"/>
<keyword evidence="3" id="KW-1185">Reference proteome</keyword>
<dbReference type="EMBL" id="KN824278">
    <property type="protein sequence ID" value="KIM33316.1"/>
    <property type="molecule type" value="Genomic_DNA"/>
</dbReference>
<name>A0A0C3BPE8_SERVB</name>
<feature type="region of interest" description="Disordered" evidence="1">
    <location>
        <begin position="415"/>
        <end position="526"/>
    </location>
</feature>
<feature type="compositionally biased region" description="Pro residues" evidence="1">
    <location>
        <begin position="504"/>
        <end position="513"/>
    </location>
</feature>
<feature type="compositionally biased region" description="Basic residues" evidence="1">
    <location>
        <begin position="297"/>
        <end position="319"/>
    </location>
</feature>
<sequence length="1075" mass="114728">MAGLPQALAKIRTQPPRAAPPSTISNTSSTSSNATVVPHVTTPKARSNSLLPDADLSWSIQGSNGSEPGSSKKNGILGRHPHWGAPAMMAQDFALLDEKTVLDGLAWRLEQFLDIHPPYGLITPEIVVVARQDMNICGPALDLLVSAVLADGEPPVCELPLVRTDAAGNQRANYTVPLTGKNCPESLRKLLATWAGIVQQLRQLDNQFHVEIARNICDLDPLMNVLSPQVARISADLKKMAEEIGLRRMFLDRFSEALLARLRESEGQTLSIPPIPRTLSTVGEESDSSSNSSRSSRSSRKSRSGPNGKAHHDRSRRRGWAPGTGDAMPETGLSLNGLKSRNSSTSSLRLDPNGVPLEDAAEDDPPLHYSAPRGNHVSASPRGRPAVIGDTQHQKRPHIYDGILPLTIPAFSDDEATSNFASDPHNNLISTQQSSTQPTSNVSPTSASQLSEMLASLRMDTSSPAGQSLYPSRLPAIPPPRTHSPAQSTLPADGASGTWTRGPRPLPPRPSRSPMPEERFPQPATGGVNVAPLPPAAPVALAAPPPAPINFSFTVPDQGGSQLGYLSDFQVPSQETAVFEIPSQVDIVSSSHHDLNAARQRYAMESTSSLHSLDSDYRDRSRGGDASHHYGARVAAHGRGHMAMPRSTSSAPGTPPIPHLQPNNGAGGIQMQQQRLGGLRNVNSSDPLIPTWAGPTNGTPHVIANGPGTNWVPPNSWHEPPRGTSPEVSSSSKEPNGLFSGMKSWISRQGNSRGESGQPSSSRRSPPRNDLGEAPSPFTPDSALDYYYGRQQSPAGSSRPSSAAPQGQNGVVVSSATNVPHNIPADITMGKPTSPGFAEIYQVNPVAASSYYGASSSGTRHSGAANNTNMYQPMEKSLPLPPAPEPRAADVHQSPEMVAIRETMYGAIADALATPALRQVMSKDSQRAYFSAVSLANLNVSMTLQPASTDTPNLIEMMGREIRLTDLQGAYRTCITELAAIGREATKLSEEDDERAIAYVARGKPLPEPRIGRVRKLLERGVGFVGADGRVRGAKESSGNGTGRSREFSNRISALSVEMMKLPAFQEDMLRILVA</sequence>
<feature type="compositionally biased region" description="Basic and acidic residues" evidence="1">
    <location>
        <begin position="613"/>
        <end position="626"/>
    </location>
</feature>
<reference evidence="2 3" key="1">
    <citation type="submission" date="2014-04" db="EMBL/GenBank/DDBJ databases">
        <authorList>
            <consortium name="DOE Joint Genome Institute"/>
            <person name="Kuo A."/>
            <person name="Zuccaro A."/>
            <person name="Kohler A."/>
            <person name="Nagy L.G."/>
            <person name="Floudas D."/>
            <person name="Copeland A."/>
            <person name="Barry K.W."/>
            <person name="Cichocki N."/>
            <person name="Veneault-Fourrey C."/>
            <person name="LaButti K."/>
            <person name="Lindquist E.A."/>
            <person name="Lipzen A."/>
            <person name="Lundell T."/>
            <person name="Morin E."/>
            <person name="Murat C."/>
            <person name="Sun H."/>
            <person name="Tunlid A."/>
            <person name="Henrissat B."/>
            <person name="Grigoriev I.V."/>
            <person name="Hibbett D.S."/>
            <person name="Martin F."/>
            <person name="Nordberg H.P."/>
            <person name="Cantor M.N."/>
            <person name="Hua S.X."/>
        </authorList>
    </citation>
    <scope>NUCLEOTIDE SEQUENCE [LARGE SCALE GENOMIC DNA]</scope>
    <source>
        <strain evidence="2 3">MAFF 305830</strain>
    </source>
</reference>
<evidence type="ECO:0000313" key="3">
    <source>
        <dbReference type="Proteomes" id="UP000054097"/>
    </source>
</evidence>
<feature type="region of interest" description="Disordered" evidence="1">
    <location>
        <begin position="56"/>
        <end position="79"/>
    </location>
</feature>
<feature type="compositionally biased region" description="Polar residues" evidence="1">
    <location>
        <begin position="417"/>
        <end position="429"/>
    </location>
</feature>
<feature type="region of interest" description="Disordered" evidence="1">
    <location>
        <begin position="606"/>
        <end position="626"/>
    </location>
</feature>
<dbReference type="AlphaFoldDB" id="A0A0C3BPE8"/>